<evidence type="ECO:0000256" key="2">
    <source>
        <dbReference type="ARBA" id="ARBA00022723"/>
    </source>
</evidence>
<dbReference type="Pfam" id="PF04587">
    <property type="entry name" value="ADP_PFK_GK"/>
    <property type="match status" value="1"/>
</dbReference>
<dbReference type="GO" id="GO:0016301">
    <property type="term" value="F:kinase activity"/>
    <property type="evidence" value="ECO:0007669"/>
    <property type="project" value="UniProtKB-KW"/>
</dbReference>
<evidence type="ECO:0000256" key="3">
    <source>
        <dbReference type="ARBA" id="ARBA00022777"/>
    </source>
</evidence>
<keyword evidence="3" id="KW-0418">Kinase</keyword>
<name>A0A367XUT9_9MICO</name>
<sequence>MTPHDLTGSGDRTVAPGEIVLGLQGTVDYEIAWDREAIDTLIAEYGIEQGEIDAGIAVVDERTLLVSVLGFLATGVGGERHAASSEIVERFAARFPREITLGGTGVRAALVLRKLGIPSLLHLVSTDANVRRLLPDDIDYITSATHDTLDPHLIIQFRPGDGARVGDREYAVREANRLIIANDPPAANLVLSDELGDRVGASRVFLISGFNAIADEAILHRRLDEIRTVAARLPEDGISVYEDAGFHNAGFQPAVADAIGPAVDVFSMNEDELQARLGRALDLRDAAQIEDALRELRSRIPDPVLVVHTRYWTAVWASESRERILDRVATAADAGDATAAGRYAHGDDVTAADIDAIAAGPRQAESIAFASDLEARLGARSRVLPGFHIDPPSPTTIGLGDTFIGGLIGSLARASERILS</sequence>
<keyword evidence="1" id="KW-0808">Transferase</keyword>
<dbReference type="InterPro" id="IPR029056">
    <property type="entry name" value="Ribokinase-like"/>
</dbReference>
<dbReference type="SUPFAM" id="SSF53613">
    <property type="entry name" value="Ribokinase-like"/>
    <property type="match status" value="1"/>
</dbReference>
<dbReference type="AlphaFoldDB" id="A0A367XUT9"/>
<evidence type="ECO:0000313" key="7">
    <source>
        <dbReference type="Proteomes" id="UP000253508"/>
    </source>
</evidence>
<gene>
    <name evidence="6" type="ORF">DTO57_11680</name>
</gene>
<dbReference type="GO" id="GO:0016773">
    <property type="term" value="F:phosphotransferase activity, alcohol group as acceptor"/>
    <property type="evidence" value="ECO:0007669"/>
    <property type="project" value="InterPro"/>
</dbReference>
<dbReference type="Gene3D" id="3.40.1190.20">
    <property type="match status" value="1"/>
</dbReference>
<dbReference type="Proteomes" id="UP000253508">
    <property type="component" value="Unassembled WGS sequence"/>
</dbReference>
<comment type="caution">
    <text evidence="6">The sequence shown here is derived from an EMBL/GenBank/DDBJ whole genome shotgun (WGS) entry which is preliminary data.</text>
</comment>
<dbReference type="GO" id="GO:0006096">
    <property type="term" value="P:glycolytic process"/>
    <property type="evidence" value="ECO:0007669"/>
    <property type="project" value="UniProtKB-KW"/>
</dbReference>
<keyword evidence="5" id="KW-0324">Glycolysis</keyword>
<proteinExistence type="predicted"/>
<evidence type="ECO:0000256" key="4">
    <source>
        <dbReference type="ARBA" id="ARBA00022842"/>
    </source>
</evidence>
<reference evidence="6 7" key="1">
    <citation type="submission" date="2018-07" db="EMBL/GenBank/DDBJ databases">
        <title>Microbacterium endoborsara sp. nov., a novel actinobacterium isolated from Borszczowia aralocaspica.</title>
        <authorList>
            <person name="An D."/>
        </authorList>
    </citation>
    <scope>NUCLEOTIDE SEQUENCE [LARGE SCALE GENOMIC DNA]</scope>
    <source>
        <strain evidence="6 7">C1.15228</strain>
    </source>
</reference>
<evidence type="ECO:0000256" key="5">
    <source>
        <dbReference type="ARBA" id="ARBA00023152"/>
    </source>
</evidence>
<evidence type="ECO:0008006" key="8">
    <source>
        <dbReference type="Google" id="ProtNLM"/>
    </source>
</evidence>
<keyword evidence="2" id="KW-0479">Metal-binding</keyword>
<evidence type="ECO:0000256" key="1">
    <source>
        <dbReference type="ARBA" id="ARBA00022679"/>
    </source>
</evidence>
<accession>A0A367XUT9</accession>
<keyword evidence="7" id="KW-1185">Reference proteome</keyword>
<organism evidence="6 7">
    <name type="scientific">Microbacterium sorbitolivorans</name>
    <dbReference type="NCBI Taxonomy" id="1867410"/>
    <lineage>
        <taxon>Bacteria</taxon>
        <taxon>Bacillati</taxon>
        <taxon>Actinomycetota</taxon>
        <taxon>Actinomycetes</taxon>
        <taxon>Micrococcales</taxon>
        <taxon>Microbacteriaceae</taxon>
        <taxon>Microbacterium</taxon>
    </lineage>
</organism>
<dbReference type="OrthoDB" id="2813007at2"/>
<keyword evidence="4" id="KW-0460">Magnesium</keyword>
<dbReference type="InterPro" id="IPR007666">
    <property type="entry name" value="ADP_PFK/GK"/>
</dbReference>
<dbReference type="GO" id="GO:0046872">
    <property type="term" value="F:metal ion binding"/>
    <property type="evidence" value="ECO:0007669"/>
    <property type="project" value="UniProtKB-KW"/>
</dbReference>
<protein>
    <recommendedName>
        <fullName evidence="8">6-phosphofructokinase</fullName>
    </recommendedName>
</protein>
<evidence type="ECO:0000313" key="6">
    <source>
        <dbReference type="EMBL" id="RCK56980.1"/>
    </source>
</evidence>
<dbReference type="EMBL" id="QORO01000005">
    <property type="protein sequence ID" value="RCK56980.1"/>
    <property type="molecule type" value="Genomic_DNA"/>
</dbReference>
<dbReference type="RefSeq" id="WP_114118421.1">
    <property type="nucleotide sequence ID" value="NZ_BMHU01000005.1"/>
</dbReference>